<reference evidence="2" key="1">
    <citation type="submission" date="2024-06" db="EMBL/GenBank/DDBJ databases">
        <title>Caulobacter inopinatus, sp. nov.</title>
        <authorList>
            <person name="Donachie S.P."/>
        </authorList>
    </citation>
    <scope>NUCLEOTIDE SEQUENCE</scope>
    <source>
        <strain evidence="2">73W</strain>
    </source>
</reference>
<proteinExistence type="predicted"/>
<protein>
    <recommendedName>
        <fullName evidence="3">VCBS repeat-containing protein</fullName>
    </recommendedName>
</protein>
<dbReference type="EMBL" id="CP158375">
    <property type="protein sequence ID" value="XDO95240.1"/>
    <property type="molecule type" value="Genomic_DNA"/>
</dbReference>
<organism evidence="2">
    <name type="scientific">Caulobacter sp. 73W</name>
    <dbReference type="NCBI Taxonomy" id="3161137"/>
    <lineage>
        <taxon>Bacteria</taxon>
        <taxon>Pseudomonadati</taxon>
        <taxon>Pseudomonadota</taxon>
        <taxon>Alphaproteobacteria</taxon>
        <taxon>Caulobacterales</taxon>
        <taxon>Caulobacteraceae</taxon>
        <taxon>Caulobacter</taxon>
    </lineage>
</organism>
<accession>A0AB39KNJ3</accession>
<evidence type="ECO:0000256" key="1">
    <source>
        <dbReference type="SAM" id="MobiDB-lite"/>
    </source>
</evidence>
<gene>
    <name evidence="2" type="ORF">ABOZ73_10425</name>
</gene>
<name>A0AB39KNJ3_9CAUL</name>
<sequence length="433" mass="45098">MATILKFMGRGLADGDWTVAERTQLREMSAALTGDRTGANLVFGMTEDGDPWVVATDDNEDVVLHIARIGGRIIIHRMFDGMVREAPDVFTAATLIQQRPPARAGRVQPILADVLPTDAPFTLIAGATLHDSPSDVVPARADMAPRFEPVHSDIERPIFGLQSDDLPIPTLEDAPLHVFAAPAAPRAPLQPTAEIIQLQTYMAATSGVAAASAALPTFAAPQAAVPTIAQTTDVADGETSAGGGEPPLPPVTGAEDGPGDDKGVGTGPITDLGGFTYFEGDKGADIIAMGDRVVAFGGEGPDTFVISWRKQADNGSRSAGVILDYNEAQGDRLQFANDANPPQIVSIEQANLTGMNPAASFVGAAIAGRRIGFDLDGDGREDVHVMFGGDSEVSTFLTGIAANIREIDTAAMPAAHGDLVMGLAAVTTVELFI</sequence>
<evidence type="ECO:0008006" key="3">
    <source>
        <dbReference type="Google" id="ProtNLM"/>
    </source>
</evidence>
<evidence type="ECO:0000313" key="2">
    <source>
        <dbReference type="EMBL" id="XDO95240.1"/>
    </source>
</evidence>
<feature type="region of interest" description="Disordered" evidence="1">
    <location>
        <begin position="233"/>
        <end position="268"/>
    </location>
</feature>
<dbReference type="RefSeq" id="WP_369058092.1">
    <property type="nucleotide sequence ID" value="NZ_CP158375.1"/>
</dbReference>
<dbReference type="AlphaFoldDB" id="A0AB39KNJ3"/>